<reference evidence="1" key="1">
    <citation type="submission" date="2021-06" db="EMBL/GenBank/DDBJ databases">
        <title>Parelaphostrongylus tenuis whole genome reference sequence.</title>
        <authorList>
            <person name="Garwood T.J."/>
            <person name="Larsen P.A."/>
            <person name="Fountain-Jones N.M."/>
            <person name="Garbe J.R."/>
            <person name="Macchietto M.G."/>
            <person name="Kania S.A."/>
            <person name="Gerhold R.W."/>
            <person name="Richards J.E."/>
            <person name="Wolf T.M."/>
        </authorList>
    </citation>
    <scope>NUCLEOTIDE SEQUENCE</scope>
    <source>
        <strain evidence="1">MNPRO001-30</strain>
        <tissue evidence="1">Meninges</tissue>
    </source>
</reference>
<protein>
    <submittedName>
        <fullName evidence="1">Uncharacterized protein</fullName>
    </submittedName>
</protein>
<evidence type="ECO:0000313" key="2">
    <source>
        <dbReference type="Proteomes" id="UP001196413"/>
    </source>
</evidence>
<proteinExistence type="predicted"/>
<sequence length="118" mass="13888">MESPDNKRVYPLSSLGKLQNCSYYNSNANVRPHENKKELRQYRGKRLDVTWCTDELNISSSHPEENELSDWTTSHFHSASEHVWFEMDRSADMKRTADCRSRRFVRSVLNPSEEFSMA</sequence>
<dbReference type="AlphaFoldDB" id="A0AAD5R2W7"/>
<dbReference type="EMBL" id="JAHQIW010006100">
    <property type="protein sequence ID" value="KAJ1368174.1"/>
    <property type="molecule type" value="Genomic_DNA"/>
</dbReference>
<gene>
    <name evidence="1" type="ORF">KIN20_029251</name>
</gene>
<comment type="caution">
    <text evidence="1">The sequence shown here is derived from an EMBL/GenBank/DDBJ whole genome shotgun (WGS) entry which is preliminary data.</text>
</comment>
<organism evidence="1 2">
    <name type="scientific">Parelaphostrongylus tenuis</name>
    <name type="common">Meningeal worm</name>
    <dbReference type="NCBI Taxonomy" id="148309"/>
    <lineage>
        <taxon>Eukaryota</taxon>
        <taxon>Metazoa</taxon>
        <taxon>Ecdysozoa</taxon>
        <taxon>Nematoda</taxon>
        <taxon>Chromadorea</taxon>
        <taxon>Rhabditida</taxon>
        <taxon>Rhabditina</taxon>
        <taxon>Rhabditomorpha</taxon>
        <taxon>Strongyloidea</taxon>
        <taxon>Metastrongylidae</taxon>
        <taxon>Parelaphostrongylus</taxon>
    </lineage>
</organism>
<keyword evidence="2" id="KW-1185">Reference proteome</keyword>
<evidence type="ECO:0000313" key="1">
    <source>
        <dbReference type="EMBL" id="KAJ1368174.1"/>
    </source>
</evidence>
<accession>A0AAD5R2W7</accession>
<name>A0AAD5R2W7_PARTN</name>
<dbReference type="Proteomes" id="UP001196413">
    <property type="component" value="Unassembled WGS sequence"/>
</dbReference>